<evidence type="ECO:0000313" key="2">
    <source>
        <dbReference type="EMBL" id="MFC7278522.1"/>
    </source>
</evidence>
<keyword evidence="1" id="KW-0812">Transmembrane</keyword>
<sequence length="97" mass="9937">MIATELATQVVAAVQQGTLAAPEPKGINTQGIVTFFASNIAPILLAVLGVIFIGRASRGEISKVLTSSAIAIVGLAFIAGAATLFFVGDYLIDLIFS</sequence>
<reference evidence="3" key="1">
    <citation type="journal article" date="2019" name="Int. J. Syst. Evol. Microbiol.">
        <title>The Global Catalogue of Microorganisms (GCM) 10K type strain sequencing project: providing services to taxonomists for standard genome sequencing and annotation.</title>
        <authorList>
            <consortium name="The Broad Institute Genomics Platform"/>
            <consortium name="The Broad Institute Genome Sequencing Center for Infectious Disease"/>
            <person name="Wu L."/>
            <person name="Ma J."/>
        </authorList>
    </citation>
    <scope>NUCLEOTIDE SEQUENCE [LARGE SCALE GENOMIC DNA]</scope>
    <source>
        <strain evidence="3">XZYJT-10</strain>
    </source>
</reference>
<proteinExistence type="predicted"/>
<evidence type="ECO:0000313" key="3">
    <source>
        <dbReference type="Proteomes" id="UP001596548"/>
    </source>
</evidence>
<dbReference type="EMBL" id="JBHTBJ010000034">
    <property type="protein sequence ID" value="MFC7278522.1"/>
    <property type="molecule type" value="Genomic_DNA"/>
</dbReference>
<organism evidence="2 3">
    <name type="scientific">Paractinoplanes rhizophilus</name>
    <dbReference type="NCBI Taxonomy" id="1416877"/>
    <lineage>
        <taxon>Bacteria</taxon>
        <taxon>Bacillati</taxon>
        <taxon>Actinomycetota</taxon>
        <taxon>Actinomycetes</taxon>
        <taxon>Micromonosporales</taxon>
        <taxon>Micromonosporaceae</taxon>
        <taxon>Paractinoplanes</taxon>
    </lineage>
</organism>
<gene>
    <name evidence="2" type="ORF">ACFQS1_31475</name>
</gene>
<comment type="caution">
    <text evidence="2">The sequence shown here is derived from an EMBL/GenBank/DDBJ whole genome shotgun (WGS) entry which is preliminary data.</text>
</comment>
<name>A0ABW2I0Z1_9ACTN</name>
<evidence type="ECO:0000256" key="1">
    <source>
        <dbReference type="SAM" id="Phobius"/>
    </source>
</evidence>
<feature type="transmembrane region" description="Helical" evidence="1">
    <location>
        <begin position="65"/>
        <end position="87"/>
    </location>
</feature>
<accession>A0ABW2I0Z1</accession>
<dbReference type="RefSeq" id="WP_378975441.1">
    <property type="nucleotide sequence ID" value="NZ_JBHTBJ010000034.1"/>
</dbReference>
<keyword evidence="3" id="KW-1185">Reference proteome</keyword>
<protein>
    <submittedName>
        <fullName evidence="2">Uncharacterized protein</fullName>
    </submittedName>
</protein>
<feature type="transmembrane region" description="Helical" evidence="1">
    <location>
        <begin position="30"/>
        <end position="53"/>
    </location>
</feature>
<dbReference type="Proteomes" id="UP001596548">
    <property type="component" value="Unassembled WGS sequence"/>
</dbReference>
<keyword evidence="1" id="KW-0472">Membrane</keyword>
<keyword evidence="1" id="KW-1133">Transmembrane helix</keyword>